<organism evidence="1 2">
    <name type="scientific">Lepraria finkii</name>
    <dbReference type="NCBI Taxonomy" id="1340010"/>
    <lineage>
        <taxon>Eukaryota</taxon>
        <taxon>Fungi</taxon>
        <taxon>Dikarya</taxon>
        <taxon>Ascomycota</taxon>
        <taxon>Pezizomycotina</taxon>
        <taxon>Lecanoromycetes</taxon>
        <taxon>OSLEUM clade</taxon>
        <taxon>Lecanoromycetidae</taxon>
        <taxon>Lecanorales</taxon>
        <taxon>Lecanorineae</taxon>
        <taxon>Stereocaulaceae</taxon>
        <taxon>Lepraria</taxon>
    </lineage>
</organism>
<sequence length="120" mass="13777">MQSFNDGSPSSTDLDVNQYSYPATVLVGTEAVFEFEAAAELIFDDKAASDKFFELINDKDVLAMRVKWKETFLDRSKTKAVVVGRCDYDDWVRPRRLAQRRPGQVDIAVWTMEGWIGLRY</sequence>
<reference evidence="1 2" key="1">
    <citation type="submission" date="2024-09" db="EMBL/GenBank/DDBJ databases">
        <title>Rethinking Asexuality: The Enigmatic Case of Functional Sexual Genes in Lepraria (Stereocaulaceae).</title>
        <authorList>
            <person name="Doellman M."/>
            <person name="Sun Y."/>
            <person name="Barcenas-Pena A."/>
            <person name="Lumbsch H.T."/>
            <person name="Grewe F."/>
        </authorList>
    </citation>
    <scope>NUCLEOTIDE SEQUENCE [LARGE SCALE GENOMIC DNA]</scope>
    <source>
        <strain evidence="1 2">Grewe 0041</strain>
    </source>
</reference>
<evidence type="ECO:0000313" key="1">
    <source>
        <dbReference type="EMBL" id="KAL2047426.1"/>
    </source>
</evidence>
<gene>
    <name evidence="1" type="ORF">ABVK25_011534</name>
</gene>
<name>A0ABR4APE0_9LECA</name>
<comment type="caution">
    <text evidence="1">The sequence shown here is derived from an EMBL/GenBank/DDBJ whole genome shotgun (WGS) entry which is preliminary data.</text>
</comment>
<dbReference type="EMBL" id="JBHFEH010000102">
    <property type="protein sequence ID" value="KAL2047426.1"/>
    <property type="molecule type" value="Genomic_DNA"/>
</dbReference>
<keyword evidence="2" id="KW-1185">Reference proteome</keyword>
<protein>
    <submittedName>
        <fullName evidence="1">Uncharacterized protein</fullName>
    </submittedName>
</protein>
<proteinExistence type="predicted"/>
<evidence type="ECO:0000313" key="2">
    <source>
        <dbReference type="Proteomes" id="UP001590951"/>
    </source>
</evidence>
<accession>A0ABR4APE0</accession>
<dbReference type="Proteomes" id="UP001590951">
    <property type="component" value="Unassembled WGS sequence"/>
</dbReference>